<reference evidence="3" key="1">
    <citation type="submission" date="2023-06" db="EMBL/GenBank/DDBJ databases">
        <title>Genome-scale phylogeny and comparative genomics of the fungal order Sordariales.</title>
        <authorList>
            <consortium name="Lawrence Berkeley National Laboratory"/>
            <person name="Hensen N."/>
            <person name="Bonometti L."/>
            <person name="Westerberg I."/>
            <person name="Brannstrom I.O."/>
            <person name="Guillou S."/>
            <person name="Cros-Aarteil S."/>
            <person name="Calhoun S."/>
            <person name="Haridas S."/>
            <person name="Kuo A."/>
            <person name="Mondo S."/>
            <person name="Pangilinan J."/>
            <person name="Riley R."/>
            <person name="Labutti K."/>
            <person name="Andreopoulos B."/>
            <person name="Lipzen A."/>
            <person name="Chen C."/>
            <person name="Yanf M."/>
            <person name="Daum C."/>
            <person name="Ng V."/>
            <person name="Clum A."/>
            <person name="Steindorff A."/>
            <person name="Ohm R."/>
            <person name="Martin F."/>
            <person name="Silar P."/>
            <person name="Natvig D."/>
            <person name="Lalanne C."/>
            <person name="Gautier V."/>
            <person name="Ament-Velasquez S.L."/>
            <person name="Kruys A."/>
            <person name="Hutchinson M.I."/>
            <person name="Powell A.J."/>
            <person name="Barry K."/>
            <person name="Miller A.N."/>
            <person name="Grigoriev I.V."/>
            <person name="Debuchy R."/>
            <person name="Gladieux P."/>
            <person name="Thoren M.H."/>
            <person name="Johannesson H."/>
        </authorList>
    </citation>
    <scope>NUCLEOTIDE SEQUENCE</scope>
    <source>
        <strain evidence="3">SMH2532-1</strain>
    </source>
</reference>
<sequence>MSVCDLCAAPFPEPNKVTEVGGYGSGINGLARLQDSAKSCHVCSLFLELVQEDKGKYKQLEESAIRKGHAKLRLSTEIDDENTKCTLRILTWNDTVDFTLHVPDELRNPHSDQAIWKNADTITFDQSRHVLRGWLKECNEEHGHCQKSRDNPTPRYPTRLIRIHPPPSSQLTLVKSAAELETLQHPIEYGTLSYCWGTGSGLRTTKSNLSQHLNSIPVEQLPLTVEQAIDVARAVGLQYLWIDRLCIVQDDVQDWRREAADMVNVYQNTWLTIAASFYFASDQLYWSCRHYFRSEDGLHDERRGETPKADPEQSPIDLRGSSERNHELWWRIVEQYSARVLSKKSDKFAALAGLTREFQKVLDSKPIGGMWMNDLHYGLDPTARPRIPGIPSWSWASIDGPVDRPAERNKRWAPRPRKHKQRWEDPFSEEAIPQGEPTMTWAPGEELTSPPAGGRLALKARLASCYWKPGPNRGFTQVWEESHSAGRRSAHGHLQAGCPGEREYFDSAVFFDATPFPSGLVWIMQTSISTVQHGNFNDFLIVEPVELEPPFNDLGFTHDEPLMNDLGFSHDDAGDREGLPPRRFRRIGVGYIHVWEGKDAFEGRELQDVILI</sequence>
<dbReference type="InterPro" id="IPR010730">
    <property type="entry name" value="HET"/>
</dbReference>
<feature type="region of interest" description="Disordered" evidence="1">
    <location>
        <begin position="299"/>
        <end position="318"/>
    </location>
</feature>
<organism evidence="3 4">
    <name type="scientific">Cercophora newfieldiana</name>
    <dbReference type="NCBI Taxonomy" id="92897"/>
    <lineage>
        <taxon>Eukaryota</taxon>
        <taxon>Fungi</taxon>
        <taxon>Dikarya</taxon>
        <taxon>Ascomycota</taxon>
        <taxon>Pezizomycotina</taxon>
        <taxon>Sordariomycetes</taxon>
        <taxon>Sordariomycetidae</taxon>
        <taxon>Sordariales</taxon>
        <taxon>Lasiosphaeriaceae</taxon>
        <taxon>Cercophora</taxon>
    </lineage>
</organism>
<dbReference type="AlphaFoldDB" id="A0AA39XT15"/>
<proteinExistence type="predicted"/>
<dbReference type="PANTHER" id="PTHR33112:SF9">
    <property type="entry name" value="HETEROKARYON INCOMPATIBILITY DOMAIN-CONTAINING PROTEIN"/>
    <property type="match status" value="1"/>
</dbReference>
<evidence type="ECO:0000259" key="2">
    <source>
        <dbReference type="Pfam" id="PF06985"/>
    </source>
</evidence>
<dbReference type="Proteomes" id="UP001174936">
    <property type="component" value="Unassembled WGS sequence"/>
</dbReference>
<accession>A0AA39XT15</accession>
<feature type="region of interest" description="Disordered" evidence="1">
    <location>
        <begin position="404"/>
        <end position="449"/>
    </location>
</feature>
<protein>
    <submittedName>
        <fullName evidence="3">Heterokaryon incompatibility protein-domain-containing protein</fullName>
    </submittedName>
</protein>
<feature type="compositionally biased region" description="Basic and acidic residues" evidence="1">
    <location>
        <begin position="299"/>
        <end position="311"/>
    </location>
</feature>
<keyword evidence="4" id="KW-1185">Reference proteome</keyword>
<feature type="compositionally biased region" description="Basic residues" evidence="1">
    <location>
        <begin position="411"/>
        <end position="421"/>
    </location>
</feature>
<comment type="caution">
    <text evidence="3">The sequence shown here is derived from an EMBL/GenBank/DDBJ whole genome shotgun (WGS) entry which is preliminary data.</text>
</comment>
<gene>
    <name evidence="3" type="ORF">B0T16DRAFT_394476</name>
</gene>
<feature type="domain" description="Heterokaryon incompatibility" evidence="2">
    <location>
        <begin position="189"/>
        <end position="286"/>
    </location>
</feature>
<name>A0AA39XT15_9PEZI</name>
<evidence type="ECO:0000313" key="3">
    <source>
        <dbReference type="EMBL" id="KAK0638580.1"/>
    </source>
</evidence>
<dbReference type="PANTHER" id="PTHR33112">
    <property type="entry name" value="DOMAIN PROTEIN, PUTATIVE-RELATED"/>
    <property type="match status" value="1"/>
</dbReference>
<dbReference type="Pfam" id="PF06985">
    <property type="entry name" value="HET"/>
    <property type="match status" value="1"/>
</dbReference>
<evidence type="ECO:0000256" key="1">
    <source>
        <dbReference type="SAM" id="MobiDB-lite"/>
    </source>
</evidence>
<evidence type="ECO:0000313" key="4">
    <source>
        <dbReference type="Proteomes" id="UP001174936"/>
    </source>
</evidence>
<dbReference type="EMBL" id="JAULSV010000007">
    <property type="protein sequence ID" value="KAK0638580.1"/>
    <property type="molecule type" value="Genomic_DNA"/>
</dbReference>